<evidence type="ECO:0000313" key="2">
    <source>
        <dbReference type="Proteomes" id="UP000185093"/>
    </source>
</evidence>
<keyword evidence="2" id="KW-1185">Reference proteome</keyword>
<accession>A0ABY1JEE3</accession>
<gene>
    <name evidence="1" type="ORF">SAMN05444368_1484</name>
</gene>
<name>A0ABY1JEE3_9BACT</name>
<dbReference type="RefSeq" id="WP_014807517.1">
    <property type="nucleotide sequence ID" value="NZ_DAONBL010000016.1"/>
</dbReference>
<protein>
    <submittedName>
        <fullName evidence="1">Uncharacterized protein</fullName>
    </submittedName>
</protein>
<evidence type="ECO:0000313" key="1">
    <source>
        <dbReference type="EMBL" id="SIN71989.1"/>
    </source>
</evidence>
<dbReference type="Proteomes" id="UP000185093">
    <property type="component" value="Unassembled WGS sequence"/>
</dbReference>
<comment type="caution">
    <text evidence="1">The sequence shown here is derived from an EMBL/GenBank/DDBJ whole genome shotgun (WGS) entry which is preliminary data.</text>
</comment>
<sequence length="112" mass="12797">MTMQGIKKDLAKRAAKAMVPRLREEFLSKGGLIEEFDEELATRRVCNFFESQPPVFWDQIAINESASLDDVAQDIADSLEEAIYLEEMSAQDIIQMLEDEEGISQRLKSVKR</sequence>
<proteinExistence type="predicted"/>
<dbReference type="EMBL" id="FSQZ01000001">
    <property type="protein sequence ID" value="SIN71989.1"/>
    <property type="molecule type" value="Genomic_DNA"/>
</dbReference>
<reference evidence="1 2" key="1">
    <citation type="submission" date="2016-11" db="EMBL/GenBank/DDBJ databases">
        <authorList>
            <person name="Varghese N."/>
            <person name="Submissions S."/>
        </authorList>
    </citation>
    <scope>NUCLEOTIDE SEQUENCE [LARGE SCALE GENOMIC DNA]</scope>
    <source>
        <strain evidence="1 2">DSM 20664</strain>
    </source>
</reference>
<organism evidence="1 2">
    <name type="scientific">Acetomicrobium flavidum</name>
    <dbReference type="NCBI Taxonomy" id="49896"/>
    <lineage>
        <taxon>Bacteria</taxon>
        <taxon>Thermotogati</taxon>
        <taxon>Synergistota</taxon>
        <taxon>Synergistia</taxon>
        <taxon>Synergistales</taxon>
        <taxon>Acetomicrobiaceae</taxon>
        <taxon>Acetomicrobium</taxon>
    </lineage>
</organism>